<sequence length="388" mass="44211">MLFILWDSGCVEARQSEERRFCKCEGGSIDMRYTHAIIVRVPNSLKMEKKTKIDLSLAEKQLEELCETLREAGVDIIELSPEEHCLQHNLFTGDAAICINGTALITRPKKNGIGFMYGASDCLISNLLNQLAWQVIETPQASEHNKEVVLEGSDVLYTGKEVVARTFSDLAVIPITLPGNQPLRHYVSLISTDVLTVGSSKEAKQRMERQATFRYKTLTVKNDDAVNCLNVNDYVIYRQDTPDAKFQILHEPIQMVGITADELAKIGSPISRLVPCLLRHNPVPYINPIILTLTFHCTLYIPILLRSRELSLNFSTALYFPTDYTFPSHFGMCNERKNIGQWNDEQIKYPYSFYEKPITSCSYSLNIFISLQSKKQMENYKTHYGTFR</sequence>
<dbReference type="GO" id="GO:0016597">
    <property type="term" value="F:amino acid binding"/>
    <property type="evidence" value="ECO:0007669"/>
    <property type="project" value="TreeGrafter"/>
</dbReference>
<dbReference type="PANTHER" id="PTHR12737:SF9">
    <property type="entry name" value="DIMETHYLARGININASE"/>
    <property type="match status" value="1"/>
</dbReference>
<reference evidence="3 4" key="1">
    <citation type="submission" date="2015-12" db="EMBL/GenBank/DDBJ databases">
        <title>Draft genome of the nematode, Onchocerca flexuosa.</title>
        <authorList>
            <person name="Mitreva M."/>
        </authorList>
    </citation>
    <scope>NUCLEOTIDE SEQUENCE [LARGE SCALE GENOMIC DNA]</scope>
    <source>
        <strain evidence="3">Red Deer</strain>
    </source>
</reference>
<dbReference type="GO" id="GO:0016403">
    <property type="term" value="F:dimethylargininase activity"/>
    <property type="evidence" value="ECO:0007669"/>
    <property type="project" value="TreeGrafter"/>
</dbReference>
<name>A0A238BSX3_9BILA</name>
<protein>
    <submittedName>
        <fullName evidence="3">Uncharacterized protein</fullName>
    </submittedName>
</protein>
<evidence type="ECO:0000313" key="3">
    <source>
        <dbReference type="EMBL" id="OZC07976.1"/>
    </source>
</evidence>
<evidence type="ECO:0000256" key="1">
    <source>
        <dbReference type="ARBA" id="ARBA00008532"/>
    </source>
</evidence>
<evidence type="ECO:0000256" key="2">
    <source>
        <dbReference type="ARBA" id="ARBA00022801"/>
    </source>
</evidence>
<dbReference type="Gene3D" id="3.75.10.10">
    <property type="entry name" value="L-arginine/glycine Amidinotransferase, Chain A"/>
    <property type="match status" value="2"/>
</dbReference>
<keyword evidence="2" id="KW-0378">Hydrolase</keyword>
<comment type="similarity">
    <text evidence="1">Belongs to the DDAH family.</text>
</comment>
<organism evidence="3 4">
    <name type="scientific">Onchocerca flexuosa</name>
    <dbReference type="NCBI Taxonomy" id="387005"/>
    <lineage>
        <taxon>Eukaryota</taxon>
        <taxon>Metazoa</taxon>
        <taxon>Ecdysozoa</taxon>
        <taxon>Nematoda</taxon>
        <taxon>Chromadorea</taxon>
        <taxon>Rhabditida</taxon>
        <taxon>Spirurina</taxon>
        <taxon>Spiruromorpha</taxon>
        <taxon>Filarioidea</taxon>
        <taxon>Onchocercidae</taxon>
        <taxon>Onchocerca</taxon>
    </lineage>
</organism>
<dbReference type="SUPFAM" id="SSF55909">
    <property type="entry name" value="Pentein"/>
    <property type="match status" value="1"/>
</dbReference>
<dbReference type="PANTHER" id="PTHR12737">
    <property type="entry name" value="DIMETHYLARGININE DIMETHYLAMINOHYDROLASE"/>
    <property type="match status" value="1"/>
</dbReference>
<dbReference type="GO" id="GO:0006525">
    <property type="term" value="P:arginine metabolic process"/>
    <property type="evidence" value="ECO:0007669"/>
    <property type="project" value="TreeGrafter"/>
</dbReference>
<dbReference type="GO" id="GO:0045429">
    <property type="term" value="P:positive regulation of nitric oxide biosynthetic process"/>
    <property type="evidence" value="ECO:0007669"/>
    <property type="project" value="TreeGrafter"/>
</dbReference>
<gene>
    <name evidence="3" type="ORF">X798_04972</name>
</gene>
<dbReference type="Proteomes" id="UP000242913">
    <property type="component" value="Unassembled WGS sequence"/>
</dbReference>
<dbReference type="OrthoDB" id="10016839at2759"/>
<proteinExistence type="inferred from homology"/>
<dbReference type="GO" id="GO:0000052">
    <property type="term" value="P:citrulline metabolic process"/>
    <property type="evidence" value="ECO:0007669"/>
    <property type="project" value="TreeGrafter"/>
</dbReference>
<keyword evidence="4" id="KW-1185">Reference proteome</keyword>
<accession>A0A238BSX3</accession>
<evidence type="ECO:0000313" key="4">
    <source>
        <dbReference type="Proteomes" id="UP000242913"/>
    </source>
</evidence>
<dbReference type="InterPro" id="IPR033199">
    <property type="entry name" value="DDAH-like"/>
</dbReference>
<dbReference type="AlphaFoldDB" id="A0A238BSX3"/>
<dbReference type="EMBL" id="KZ270017">
    <property type="protein sequence ID" value="OZC07976.1"/>
    <property type="molecule type" value="Genomic_DNA"/>
</dbReference>